<evidence type="ECO:0000313" key="1">
    <source>
        <dbReference type="EMBL" id="CZT02856.1"/>
    </source>
</evidence>
<dbReference type="Proteomes" id="UP000178912">
    <property type="component" value="Unassembled WGS sequence"/>
</dbReference>
<accession>A0A1E1KXA0</accession>
<proteinExistence type="predicted"/>
<gene>
    <name evidence="1" type="ORF">RAG0_09851</name>
</gene>
<sequence length="126" mass="14048">MDVCVLKLNGQLLHGDASGSWKLLYGGREYTFDLAPLLTPPVCGSRAATSHSVQQQQQQQQQHTRFLQTDFYHITTSSPVYIFRSTASSGLPCLISNVVEHYEHTVSDYPKATDSSPPFQYGQRAL</sequence>
<dbReference type="AlphaFoldDB" id="A0A1E1KXA0"/>
<evidence type="ECO:0000313" key="2">
    <source>
        <dbReference type="Proteomes" id="UP000178912"/>
    </source>
</evidence>
<name>A0A1E1KXA0_9HELO</name>
<dbReference type="EMBL" id="FJUX01000058">
    <property type="protein sequence ID" value="CZT02856.1"/>
    <property type="molecule type" value="Genomic_DNA"/>
</dbReference>
<protein>
    <submittedName>
        <fullName evidence="1">Uncharacterized protein</fullName>
    </submittedName>
</protein>
<keyword evidence="2" id="KW-1185">Reference proteome</keyword>
<organism evidence="1 2">
    <name type="scientific">Rhynchosporium agropyri</name>
    <dbReference type="NCBI Taxonomy" id="914238"/>
    <lineage>
        <taxon>Eukaryota</taxon>
        <taxon>Fungi</taxon>
        <taxon>Dikarya</taxon>
        <taxon>Ascomycota</taxon>
        <taxon>Pezizomycotina</taxon>
        <taxon>Leotiomycetes</taxon>
        <taxon>Helotiales</taxon>
        <taxon>Ploettnerulaceae</taxon>
        <taxon>Rhynchosporium</taxon>
    </lineage>
</organism>
<reference evidence="2" key="1">
    <citation type="submission" date="2016-03" db="EMBL/GenBank/DDBJ databases">
        <authorList>
            <person name="Guldener U."/>
        </authorList>
    </citation>
    <scope>NUCLEOTIDE SEQUENCE [LARGE SCALE GENOMIC DNA]</scope>
    <source>
        <strain evidence="2">04CH-RAC-A.6.1</strain>
    </source>
</reference>